<dbReference type="Proteomes" id="UP001177260">
    <property type="component" value="Unassembled WGS sequence"/>
</dbReference>
<protein>
    <submittedName>
        <fullName evidence="1">Uncharacterized protein</fullName>
    </submittedName>
</protein>
<proteinExistence type="predicted"/>
<comment type="caution">
    <text evidence="1">The sequence shown here is derived from an EMBL/GenBank/DDBJ whole genome shotgun (WGS) entry which is preliminary data.</text>
</comment>
<gene>
    <name evidence="1" type="ORF">N8T08_000016</name>
</gene>
<evidence type="ECO:0000313" key="2">
    <source>
        <dbReference type="Proteomes" id="UP001177260"/>
    </source>
</evidence>
<name>A0ACC3BHJ2_9EURO</name>
<evidence type="ECO:0000313" key="1">
    <source>
        <dbReference type="EMBL" id="KAK1150119.1"/>
    </source>
</evidence>
<sequence>MLDALFSLPIMTVLLIPALSSYGTTLNFIFFYMTWTTLVLSHTPLRVELFGTIAVRVFFCFLPSLLFFLFDILTPSAAAFIKVHGEAGLPSGGRRARVRLETIKVAAWSLLNIFLSVVAQAAIEKLRIDGMRMRSAVKVSIKLPMPFEIVKGLLAALLVREVLAYFIHRYLLHSRDRRLSFITKLHRSWYHSLRVPFPLTAHYDHPALYILGTFLPTYIPAALFRIHMLTYLFYMALVSLEETFAFSGYSVMPGKFLLGGIARRTEIHLFSGAEGNFGRFGLMDWVCGTLVADDEEDENGGHRKDLADKVQRAVDESTSRKFYDRSRFKKKGN</sequence>
<reference evidence="1 2" key="1">
    <citation type="journal article" date="2023" name="ACS Omega">
        <title>Identification of the Neoaspergillic Acid Biosynthesis Gene Cluster by Establishing an In Vitro CRISPR-Ribonucleoprotein Genetic System in Aspergillus melleus.</title>
        <authorList>
            <person name="Yuan B."/>
            <person name="Grau M.F."/>
            <person name="Murata R.M."/>
            <person name="Torok T."/>
            <person name="Venkateswaran K."/>
            <person name="Stajich J.E."/>
            <person name="Wang C.C.C."/>
        </authorList>
    </citation>
    <scope>NUCLEOTIDE SEQUENCE [LARGE SCALE GENOMIC DNA]</scope>
    <source>
        <strain evidence="1 2">IMV 1140</strain>
    </source>
</reference>
<keyword evidence="2" id="KW-1185">Reference proteome</keyword>
<dbReference type="EMBL" id="JAOPJF010000001">
    <property type="protein sequence ID" value="KAK1150119.1"/>
    <property type="molecule type" value="Genomic_DNA"/>
</dbReference>
<organism evidence="1 2">
    <name type="scientific">Aspergillus melleus</name>
    <dbReference type="NCBI Taxonomy" id="138277"/>
    <lineage>
        <taxon>Eukaryota</taxon>
        <taxon>Fungi</taxon>
        <taxon>Dikarya</taxon>
        <taxon>Ascomycota</taxon>
        <taxon>Pezizomycotina</taxon>
        <taxon>Eurotiomycetes</taxon>
        <taxon>Eurotiomycetidae</taxon>
        <taxon>Eurotiales</taxon>
        <taxon>Aspergillaceae</taxon>
        <taxon>Aspergillus</taxon>
        <taxon>Aspergillus subgen. Circumdati</taxon>
    </lineage>
</organism>
<accession>A0ACC3BHJ2</accession>